<keyword evidence="3" id="KW-0479">Metal-binding</keyword>
<evidence type="ECO:0000259" key="8">
    <source>
        <dbReference type="PROSITE" id="PS51918"/>
    </source>
</evidence>
<evidence type="ECO:0000256" key="6">
    <source>
        <dbReference type="ARBA" id="ARBA00023601"/>
    </source>
</evidence>
<dbReference type="PANTHER" id="PTHR43273:SF3">
    <property type="entry name" value="ANAEROBIC SULFATASE-MATURATING ENZYME HOMOLOG ASLB-RELATED"/>
    <property type="match status" value="1"/>
</dbReference>
<dbReference type="InterPro" id="IPR023867">
    <property type="entry name" value="Sulphatase_maturase_rSAM"/>
</dbReference>
<protein>
    <submittedName>
        <fullName evidence="9">Radical SAM protein</fullName>
    </submittedName>
</protein>
<dbReference type="SFLD" id="SFLDG01067">
    <property type="entry name" value="SPASM/twitch_domain_containing"/>
    <property type="match status" value="1"/>
</dbReference>
<sequence>MGAHGGTSRGGTPGPARRPPGGAAGRTSSLEGALVGRYLGLIVKATRLCNLRCEYCHDWRSGPNQKMSFPVLARLTARALADPSHDAVEFIWHGGEPTVLPRLFYERAVYVQARLRRPGQVIRNSLQTNGTRLDREWARFFRDFQFRVSVSLDGPPAVHDRYRRYASGRPSFDDVRRGLDVLRDNGVPLSVLMVIDRSALELGPDEIFDFFLREGITNYGLLAAKPTNQPDAPPGTLTSHYVTPAEMSRFLQAYFDRWLAHGDRSIRVREFEGLLDRLSGRSARVCTLAGDCFGRYYLVEPDGEVAHCDLFLGDPGYTLGNVLSDSFASFREGPTLVRLRGSNERALTSLRDCPDFGVCNGWCPHERYIASRHDPEFTSDCCGLSRLIAHMRERLGVAPPVPAPSPAPVTTP</sequence>
<dbReference type="SUPFAM" id="SSF102114">
    <property type="entry name" value="Radical SAM enzymes"/>
    <property type="match status" value="1"/>
</dbReference>
<name>A0ABN5HX04_9ACTN</name>
<keyword evidence="10" id="KW-1185">Reference proteome</keyword>
<feature type="compositionally biased region" description="Gly residues" evidence="7">
    <location>
        <begin position="1"/>
        <end position="13"/>
    </location>
</feature>
<gene>
    <name evidence="9" type="ORF">C4B68_07485</name>
</gene>
<evidence type="ECO:0000256" key="4">
    <source>
        <dbReference type="ARBA" id="ARBA00023004"/>
    </source>
</evidence>
<dbReference type="InterPro" id="IPR007197">
    <property type="entry name" value="rSAM"/>
</dbReference>
<dbReference type="Pfam" id="PF04055">
    <property type="entry name" value="Radical_SAM"/>
    <property type="match status" value="1"/>
</dbReference>
<evidence type="ECO:0000313" key="9">
    <source>
        <dbReference type="EMBL" id="AVH55650.1"/>
    </source>
</evidence>
<evidence type="ECO:0000256" key="3">
    <source>
        <dbReference type="ARBA" id="ARBA00022723"/>
    </source>
</evidence>
<dbReference type="SFLD" id="SFLDS00029">
    <property type="entry name" value="Radical_SAM"/>
    <property type="match status" value="1"/>
</dbReference>
<evidence type="ECO:0000313" key="10">
    <source>
        <dbReference type="Proteomes" id="UP000238413"/>
    </source>
</evidence>
<dbReference type="EMBL" id="CP026652">
    <property type="protein sequence ID" value="AVH55650.1"/>
    <property type="molecule type" value="Genomic_DNA"/>
</dbReference>
<dbReference type="PANTHER" id="PTHR43273">
    <property type="entry name" value="ANAEROBIC SULFATASE-MATURATING ENZYME HOMOLOG ASLB-RELATED"/>
    <property type="match status" value="1"/>
</dbReference>
<dbReference type="InterPro" id="IPR013785">
    <property type="entry name" value="Aldolase_TIM"/>
</dbReference>
<reference evidence="9 10" key="1">
    <citation type="submission" date="2018-02" db="EMBL/GenBank/DDBJ databases">
        <title>Complete genome sequence of Streptomyces dengpaensis, the producer of angucyclines.</title>
        <authorList>
            <person name="Yumei L."/>
        </authorList>
    </citation>
    <scope>NUCLEOTIDE SEQUENCE [LARGE SCALE GENOMIC DNA]</scope>
    <source>
        <strain evidence="9 10">XZHG99</strain>
    </source>
</reference>
<dbReference type="SFLD" id="SFLDG01384">
    <property type="entry name" value="thioether_bond_formation_requi"/>
    <property type="match status" value="1"/>
</dbReference>
<dbReference type="SFLD" id="SFLDG01072">
    <property type="entry name" value="dehydrogenase_like"/>
    <property type="match status" value="1"/>
</dbReference>
<dbReference type="InterPro" id="IPR058240">
    <property type="entry name" value="rSAM_sf"/>
</dbReference>
<evidence type="ECO:0000256" key="5">
    <source>
        <dbReference type="ARBA" id="ARBA00023014"/>
    </source>
</evidence>
<evidence type="ECO:0000256" key="1">
    <source>
        <dbReference type="ARBA" id="ARBA00001966"/>
    </source>
</evidence>
<dbReference type="Gene3D" id="3.20.20.70">
    <property type="entry name" value="Aldolase class I"/>
    <property type="match status" value="1"/>
</dbReference>
<evidence type="ECO:0000256" key="2">
    <source>
        <dbReference type="ARBA" id="ARBA00022691"/>
    </source>
</evidence>
<dbReference type="PROSITE" id="PS51918">
    <property type="entry name" value="RADICAL_SAM"/>
    <property type="match status" value="1"/>
</dbReference>
<dbReference type="InterPro" id="IPR023885">
    <property type="entry name" value="4Fe4S-binding_SPASM_dom"/>
</dbReference>
<dbReference type="SFLD" id="SFLDG01386">
    <property type="entry name" value="main_SPASM_domain-containing"/>
    <property type="match status" value="1"/>
</dbReference>
<keyword evidence="5" id="KW-0411">Iron-sulfur</keyword>
<keyword evidence="4" id="KW-0408">Iron</keyword>
<proteinExistence type="inferred from homology"/>
<comment type="cofactor">
    <cofactor evidence="1">
        <name>[4Fe-4S] cluster</name>
        <dbReference type="ChEBI" id="CHEBI:49883"/>
    </cofactor>
</comment>
<feature type="region of interest" description="Disordered" evidence="7">
    <location>
        <begin position="1"/>
        <end position="27"/>
    </location>
</feature>
<dbReference type="CDD" id="cd01335">
    <property type="entry name" value="Radical_SAM"/>
    <property type="match status" value="1"/>
</dbReference>
<dbReference type="NCBIfam" id="TIGR04085">
    <property type="entry name" value="rSAM_more_4Fe4S"/>
    <property type="match status" value="1"/>
</dbReference>
<comment type="similarity">
    <text evidence="6">Belongs to the radical SAM superfamily. Anaerobic sulfatase-maturating enzyme family.</text>
</comment>
<organism evidence="9 10">
    <name type="scientific">Streptomyces dengpaensis</name>
    <dbReference type="NCBI Taxonomy" id="2049881"/>
    <lineage>
        <taxon>Bacteria</taxon>
        <taxon>Bacillati</taxon>
        <taxon>Actinomycetota</taxon>
        <taxon>Actinomycetes</taxon>
        <taxon>Kitasatosporales</taxon>
        <taxon>Streptomycetaceae</taxon>
        <taxon>Streptomyces</taxon>
    </lineage>
</organism>
<keyword evidence="2" id="KW-0949">S-adenosyl-L-methionine</keyword>
<dbReference type="Proteomes" id="UP000238413">
    <property type="component" value="Chromosome"/>
</dbReference>
<evidence type="ECO:0000256" key="7">
    <source>
        <dbReference type="SAM" id="MobiDB-lite"/>
    </source>
</evidence>
<feature type="domain" description="Radical SAM core" evidence="8">
    <location>
        <begin position="34"/>
        <end position="260"/>
    </location>
</feature>
<accession>A0ABN5HX04</accession>